<dbReference type="Gene3D" id="3.90.190.10">
    <property type="entry name" value="Protein tyrosine phosphatase superfamily"/>
    <property type="match status" value="2"/>
</dbReference>
<evidence type="ECO:0000256" key="4">
    <source>
        <dbReference type="ARBA" id="ARBA00022801"/>
    </source>
</evidence>
<evidence type="ECO:0000313" key="16">
    <source>
        <dbReference type="Proteomes" id="UP000198323"/>
    </source>
</evidence>
<dbReference type="PROSITE" id="PS50055">
    <property type="entry name" value="TYR_PHOSPHATASE_PTP"/>
    <property type="match status" value="1"/>
</dbReference>
<dbReference type="FunFam" id="3.10.20.90:FF:000104">
    <property type="entry name" value="Tyrosine-protein phosphatase non-receptor type"/>
    <property type="match status" value="1"/>
</dbReference>
<dbReference type="GO" id="GO:0009898">
    <property type="term" value="C:cytoplasmic side of plasma membrane"/>
    <property type="evidence" value="ECO:0007669"/>
    <property type="project" value="TreeGrafter"/>
</dbReference>
<dbReference type="InterPro" id="IPR019747">
    <property type="entry name" value="FERM_CS"/>
</dbReference>
<keyword evidence="16" id="KW-1185">Reference proteome</keyword>
<dbReference type="PANTHER" id="PTHR45706">
    <property type="entry name" value="TYROSINE-PROTEIN PHOSPHATASE"/>
    <property type="match status" value="1"/>
</dbReference>
<feature type="binding site" evidence="9">
    <location>
        <begin position="803"/>
        <end position="809"/>
    </location>
    <ligand>
        <name>substrate</name>
    </ligand>
</feature>
<gene>
    <name evidence="15" type="ORF">ASZ78_015058</name>
</gene>
<dbReference type="SUPFAM" id="SSF54236">
    <property type="entry name" value="Ubiquitin-like"/>
    <property type="match status" value="1"/>
</dbReference>
<dbReference type="SMART" id="SM01195">
    <property type="entry name" value="FA"/>
    <property type="match status" value="1"/>
</dbReference>
<proteinExistence type="inferred from homology"/>
<comment type="caution">
    <text evidence="15">The sequence shown here is derived from an EMBL/GenBank/DDBJ whole genome shotgun (WGS) entry which is preliminary data.</text>
</comment>
<dbReference type="Pfam" id="PF08736">
    <property type="entry name" value="FA"/>
    <property type="match status" value="1"/>
</dbReference>
<dbReference type="SUPFAM" id="SSF50156">
    <property type="entry name" value="PDZ domain-like"/>
    <property type="match status" value="1"/>
</dbReference>
<dbReference type="CDD" id="cd06706">
    <property type="entry name" value="PDZ_PTPN3-4-like"/>
    <property type="match status" value="1"/>
</dbReference>
<evidence type="ECO:0000256" key="9">
    <source>
        <dbReference type="PIRSR" id="PIRSR000927-2"/>
    </source>
</evidence>
<keyword evidence="6 7" id="KW-0206">Cytoskeleton</keyword>
<dbReference type="EMBL" id="MCFN01000088">
    <property type="protein sequence ID" value="OXB65598.1"/>
    <property type="molecule type" value="Genomic_DNA"/>
</dbReference>
<dbReference type="InterPro" id="IPR029021">
    <property type="entry name" value="Prot-tyrosine_phosphatase-like"/>
</dbReference>
<dbReference type="AlphaFoldDB" id="A0A226NDI4"/>
<dbReference type="FunFam" id="2.30.29.30:FF:000002">
    <property type="entry name" value="Band 4.1-like protein 5 isoform 1"/>
    <property type="match status" value="1"/>
</dbReference>
<protein>
    <recommendedName>
        <fullName evidence="7">Tyrosine-protein phosphatase</fullName>
        <ecNumber evidence="7">3.1.3.48</ecNumber>
    </recommendedName>
</protein>
<dbReference type="InterPro" id="IPR000242">
    <property type="entry name" value="PTP_cat"/>
</dbReference>
<dbReference type="GO" id="GO:0008092">
    <property type="term" value="F:cytoskeletal protein binding"/>
    <property type="evidence" value="ECO:0007669"/>
    <property type="project" value="InterPro"/>
</dbReference>
<dbReference type="InterPro" id="IPR016130">
    <property type="entry name" value="Tyr_Pase_AS"/>
</dbReference>
<feature type="region of interest" description="Disordered" evidence="10">
    <location>
        <begin position="335"/>
        <end position="357"/>
    </location>
</feature>
<dbReference type="InterPro" id="IPR014847">
    <property type="entry name" value="FA"/>
</dbReference>
<dbReference type="OrthoDB" id="5854685at2759"/>
<dbReference type="Pfam" id="PF09380">
    <property type="entry name" value="FERM_C"/>
    <property type="match status" value="1"/>
</dbReference>
<evidence type="ECO:0000256" key="7">
    <source>
        <dbReference type="PIRNR" id="PIRNR000927"/>
    </source>
</evidence>
<evidence type="ECO:0000256" key="6">
    <source>
        <dbReference type="ARBA" id="ARBA00023212"/>
    </source>
</evidence>
<dbReference type="SMART" id="SM01196">
    <property type="entry name" value="FERM_C"/>
    <property type="match status" value="1"/>
</dbReference>
<dbReference type="InterPro" id="IPR018979">
    <property type="entry name" value="FERM_N"/>
</dbReference>
<evidence type="ECO:0000259" key="13">
    <source>
        <dbReference type="PROSITE" id="PS50057"/>
    </source>
</evidence>
<evidence type="ECO:0000259" key="11">
    <source>
        <dbReference type="PROSITE" id="PS50055"/>
    </source>
</evidence>
<comment type="similarity">
    <text evidence="2 7">Belongs to the protein-tyrosine phosphatase family. Non-receptor class subfamily.</text>
</comment>
<dbReference type="Proteomes" id="UP000198323">
    <property type="component" value="Unassembled WGS sequence"/>
</dbReference>
<dbReference type="CDD" id="cd14473">
    <property type="entry name" value="FERM_B-lobe"/>
    <property type="match status" value="1"/>
</dbReference>
<dbReference type="Pfam" id="PF09379">
    <property type="entry name" value="FERM_N"/>
    <property type="match status" value="1"/>
</dbReference>
<dbReference type="GO" id="GO:0005737">
    <property type="term" value="C:cytoplasm"/>
    <property type="evidence" value="ECO:0007669"/>
    <property type="project" value="TreeGrafter"/>
</dbReference>
<feature type="binding site" evidence="9">
    <location>
        <position position="771"/>
    </location>
    <ligand>
        <name>substrate</name>
    </ligand>
</feature>
<dbReference type="SMART" id="SM00194">
    <property type="entry name" value="PTPc"/>
    <property type="match status" value="1"/>
</dbReference>
<dbReference type="Gene3D" id="1.20.80.10">
    <property type="match status" value="1"/>
</dbReference>
<dbReference type="InterPro" id="IPR018980">
    <property type="entry name" value="FERM_PH-like_C"/>
</dbReference>
<evidence type="ECO:0000256" key="5">
    <source>
        <dbReference type="ARBA" id="ARBA00022912"/>
    </source>
</evidence>
<feature type="domain" description="FERM" evidence="13">
    <location>
        <begin position="1"/>
        <end position="263"/>
    </location>
</feature>
<dbReference type="InterPro" id="IPR011993">
    <property type="entry name" value="PH-like_dom_sf"/>
</dbReference>
<evidence type="ECO:0000313" key="15">
    <source>
        <dbReference type="EMBL" id="OXB65598.1"/>
    </source>
</evidence>
<accession>A0A226NDI4</accession>
<feature type="domain" description="Tyrosine-protein phosphatase" evidence="11">
    <location>
        <begin position="609"/>
        <end position="862"/>
    </location>
</feature>
<keyword evidence="5 7" id="KW-0904">Protein phosphatase</keyword>
<dbReference type="Gene3D" id="2.30.42.10">
    <property type="match status" value="1"/>
</dbReference>
<dbReference type="InterPro" id="IPR029071">
    <property type="entry name" value="Ubiquitin-like_domsf"/>
</dbReference>
<dbReference type="SUPFAM" id="SSF52799">
    <property type="entry name" value="(Phosphotyrosine protein) phosphatases II"/>
    <property type="match status" value="1"/>
</dbReference>
<evidence type="ECO:0000256" key="3">
    <source>
        <dbReference type="ARBA" id="ARBA00022490"/>
    </source>
</evidence>
<dbReference type="SMART" id="SM00228">
    <property type="entry name" value="PDZ"/>
    <property type="match status" value="1"/>
</dbReference>
<keyword evidence="4 7" id="KW-0378">Hydrolase</keyword>
<evidence type="ECO:0000259" key="12">
    <source>
        <dbReference type="PROSITE" id="PS50056"/>
    </source>
</evidence>
<dbReference type="PROSITE" id="PS00383">
    <property type="entry name" value="TYR_PHOSPHATASE_1"/>
    <property type="match status" value="1"/>
</dbReference>
<dbReference type="PROSITE" id="PS00661">
    <property type="entry name" value="FERM_2"/>
    <property type="match status" value="1"/>
</dbReference>
<dbReference type="InterPro" id="IPR000299">
    <property type="entry name" value="FERM_domain"/>
</dbReference>
<dbReference type="PIRSF" id="PIRSF000927">
    <property type="entry name" value="Tyr-Ptase_nr3"/>
    <property type="match status" value="1"/>
</dbReference>
<dbReference type="InterPro" id="IPR041783">
    <property type="entry name" value="PTPN3/4_FERM_C"/>
</dbReference>
<dbReference type="SMART" id="SM00404">
    <property type="entry name" value="PTPc_motif"/>
    <property type="match status" value="1"/>
</dbReference>
<dbReference type="Pfam" id="PF00595">
    <property type="entry name" value="PDZ"/>
    <property type="match status" value="1"/>
</dbReference>
<dbReference type="InterPro" id="IPR000387">
    <property type="entry name" value="Tyr_Pase_dom"/>
</dbReference>
<feature type="binding site" evidence="9">
    <location>
        <position position="847"/>
    </location>
    <ligand>
        <name>substrate</name>
    </ligand>
</feature>
<feature type="domain" description="Tyrosine specific protein phosphatases" evidence="12">
    <location>
        <begin position="779"/>
        <end position="853"/>
    </location>
</feature>
<comment type="catalytic activity">
    <reaction evidence="7">
        <text>O-phospho-L-tyrosyl-[protein] + H2O = L-tyrosyl-[protein] + phosphate</text>
        <dbReference type="Rhea" id="RHEA:10684"/>
        <dbReference type="Rhea" id="RHEA-COMP:10136"/>
        <dbReference type="Rhea" id="RHEA-COMP:20101"/>
        <dbReference type="ChEBI" id="CHEBI:15377"/>
        <dbReference type="ChEBI" id="CHEBI:43474"/>
        <dbReference type="ChEBI" id="CHEBI:46858"/>
        <dbReference type="ChEBI" id="CHEBI:61978"/>
        <dbReference type="EC" id="3.1.3.48"/>
    </reaction>
</comment>
<dbReference type="PRINTS" id="PR00700">
    <property type="entry name" value="PRTYPHPHTASE"/>
</dbReference>
<organism evidence="15 16">
    <name type="scientific">Callipepla squamata</name>
    <name type="common">Scaled quail</name>
    <dbReference type="NCBI Taxonomy" id="9009"/>
    <lineage>
        <taxon>Eukaryota</taxon>
        <taxon>Metazoa</taxon>
        <taxon>Chordata</taxon>
        <taxon>Craniata</taxon>
        <taxon>Vertebrata</taxon>
        <taxon>Euteleostomi</taxon>
        <taxon>Archelosauria</taxon>
        <taxon>Archosauria</taxon>
        <taxon>Dinosauria</taxon>
        <taxon>Saurischia</taxon>
        <taxon>Theropoda</taxon>
        <taxon>Coelurosauria</taxon>
        <taxon>Aves</taxon>
        <taxon>Neognathae</taxon>
        <taxon>Galloanserae</taxon>
        <taxon>Galliformes</taxon>
        <taxon>Odontophoridae</taxon>
        <taxon>Callipepla</taxon>
    </lineage>
</organism>
<dbReference type="FunFam" id="2.30.42.10:FF:000045">
    <property type="entry name" value="Tyrosine-protein phosphatase non-receptor type"/>
    <property type="match status" value="1"/>
</dbReference>
<dbReference type="SMART" id="SM00295">
    <property type="entry name" value="B41"/>
    <property type="match status" value="1"/>
</dbReference>
<feature type="active site" description="Phosphocysteine intermediate" evidence="8">
    <location>
        <position position="803"/>
    </location>
</feature>
<dbReference type="Pfam" id="PF00102">
    <property type="entry name" value="Y_phosphatase"/>
    <property type="match status" value="2"/>
</dbReference>
<dbReference type="PROSITE" id="PS50057">
    <property type="entry name" value="FERM_3"/>
    <property type="match status" value="1"/>
</dbReference>
<name>A0A226NDI4_CALSU</name>
<feature type="region of interest" description="Disordered" evidence="10">
    <location>
        <begin position="406"/>
        <end position="425"/>
    </location>
</feature>
<dbReference type="InterPro" id="IPR014352">
    <property type="entry name" value="FERM/acyl-CoA-bd_prot_sf"/>
</dbReference>
<evidence type="ECO:0000259" key="14">
    <source>
        <dbReference type="PROSITE" id="PS50106"/>
    </source>
</evidence>
<dbReference type="EC" id="3.1.3.48" evidence="7"/>
<dbReference type="GO" id="GO:0004725">
    <property type="term" value="F:protein tyrosine phosphatase activity"/>
    <property type="evidence" value="ECO:0007669"/>
    <property type="project" value="UniProtKB-EC"/>
</dbReference>
<comment type="subcellular location">
    <subcellularLocation>
        <location evidence="1 7">Cytoplasm</location>
        <location evidence="1 7">Cytoskeleton</location>
    </subcellularLocation>
</comment>
<dbReference type="InterPro" id="IPR019749">
    <property type="entry name" value="Band_41_domain"/>
</dbReference>
<dbReference type="Gene3D" id="3.10.20.90">
    <property type="entry name" value="Phosphatidylinositol 3-kinase Catalytic Subunit, Chain A, domain 1"/>
    <property type="match status" value="1"/>
</dbReference>
<evidence type="ECO:0000256" key="1">
    <source>
        <dbReference type="ARBA" id="ARBA00004245"/>
    </source>
</evidence>
<evidence type="ECO:0000256" key="8">
    <source>
        <dbReference type="PIRSR" id="PIRSR000927-1"/>
    </source>
</evidence>
<dbReference type="SUPFAM" id="SSF47031">
    <property type="entry name" value="Second domain of FERM"/>
    <property type="match status" value="1"/>
</dbReference>
<dbReference type="GO" id="GO:0005856">
    <property type="term" value="C:cytoskeleton"/>
    <property type="evidence" value="ECO:0007669"/>
    <property type="project" value="UniProtKB-SubCell"/>
</dbReference>
<dbReference type="SUPFAM" id="SSF50729">
    <property type="entry name" value="PH domain-like"/>
    <property type="match status" value="1"/>
</dbReference>
<evidence type="ECO:0000256" key="2">
    <source>
        <dbReference type="ARBA" id="ARBA00009649"/>
    </source>
</evidence>
<dbReference type="InterPro" id="IPR035963">
    <property type="entry name" value="FERM_2"/>
</dbReference>
<dbReference type="CDD" id="cd13189">
    <property type="entry name" value="FERM_C_PTPN4_PTPN3_like"/>
    <property type="match status" value="1"/>
</dbReference>
<dbReference type="PROSITE" id="PS50056">
    <property type="entry name" value="TYR_PHOSPHATASE_2"/>
    <property type="match status" value="1"/>
</dbReference>
<dbReference type="InterPro" id="IPR003595">
    <property type="entry name" value="Tyr_Pase_cat"/>
</dbReference>
<feature type="domain" description="PDZ" evidence="14">
    <location>
        <begin position="471"/>
        <end position="543"/>
    </location>
</feature>
<dbReference type="InterPro" id="IPR019748">
    <property type="entry name" value="FERM_central"/>
</dbReference>
<dbReference type="PANTHER" id="PTHR45706:SF7">
    <property type="entry name" value="TYROSINE-PROTEIN PHOSPHATASE NON-RECEPTOR TYPE 4"/>
    <property type="match status" value="1"/>
</dbReference>
<dbReference type="InterPro" id="IPR001478">
    <property type="entry name" value="PDZ"/>
</dbReference>
<reference evidence="15 16" key="1">
    <citation type="submission" date="2016-07" db="EMBL/GenBank/DDBJ databases">
        <title>Disparate Historic Effective Population Sizes Predicted by Modern Levels of Genome Diversity for the Scaled Quail (Callipepla squamata) and the Northern Bobwhite (Colinus virginianus): Inferences from First and Second Generation Draft Genome Assemblies for Sympatric New World Quail.</title>
        <authorList>
            <person name="Oldeschulte D.L."/>
            <person name="Halley Y.A."/>
            <person name="Bhattarai E.K."/>
            <person name="Brashear W.A."/>
            <person name="Hill J."/>
            <person name="Metz R.P."/>
            <person name="Johnson C.D."/>
            <person name="Rollins D."/>
            <person name="Peterson M.J."/>
            <person name="Bickhart D.M."/>
            <person name="Decker J.E."/>
            <person name="Seabury C.M."/>
        </authorList>
    </citation>
    <scope>NUCLEOTIDE SEQUENCE [LARGE SCALE GENOMIC DNA]</scope>
    <source>
        <strain evidence="15 16">Texas</strain>
        <tissue evidence="15">Leg muscle</tissue>
    </source>
</reference>
<dbReference type="PROSITE" id="PS50106">
    <property type="entry name" value="PDZ"/>
    <property type="match status" value="1"/>
</dbReference>
<dbReference type="Gene3D" id="2.30.29.30">
    <property type="entry name" value="Pleckstrin-homology domain (PH domain)/Phosphotyrosine-binding domain (PTB)"/>
    <property type="match status" value="1"/>
</dbReference>
<keyword evidence="3 7" id="KW-0963">Cytoplasm</keyword>
<dbReference type="InterPro" id="IPR012151">
    <property type="entry name" value="Tyr_Pase_non-rcpt_typ-3/4"/>
</dbReference>
<evidence type="ECO:0000256" key="10">
    <source>
        <dbReference type="SAM" id="MobiDB-lite"/>
    </source>
</evidence>
<dbReference type="InterPro" id="IPR036034">
    <property type="entry name" value="PDZ_sf"/>
</dbReference>
<sequence>MRAMDPVWTVMTARFRLPAGRTYNVRASELARDRQHTEVVCNILLLDNTVQAFRVNKHDQGQVLLDIVFKHLDLTERDYFGLQLADESTDNPRWLDPNKPIRKQLKTELGDYNHSENLPGYLSDYSFIPGQPQDFEKEIAKLHQQHIGLSPAEAEFNYLNTARTLELYGVELHYARDQSNNEIMIGVMSGGILIFKNRVRINTFPWLKIVKISFKCKQFFVQLRKELHESRETLLGFNMVNYRACKNLWKACVEHHTFFRLDRPLPPQKNFFAHYFTLGSKFRYCGRTEVQSVQYGKERANKDRVFARSPSKPLARKLMSGMDWEVVSRNSLSDDRLETQSLPSRSPPGTPNHRNSAFTQEGARLRPSSVGHLVDHVVHTSPSEVFVNHRSPSSTQANSIILESSPSQETPIDGQPPALPPKQFKKNSWNQIHHSHSQQELDNHINETFDVPASPEKSTPNGGVPHDNLVMIRMKPDENGRFGFNVKGGYDQKMPVIVSRVAPGTPADLCVPRLNEGDQVVLINGRDIAEHTHDQVVMFIKASCERHSGELVLLVRPNAVYDVVEEKLESEPDFQYIPEKSPLDGVHQDDNALRESMIQLAEGLITGTVLAQFDQLYRKKPGMTMSCARLPQNISKNRYRDISPYDATRVILKSNEDYINANYINVSNASKGRLPALKLILRLLTSLSHCMPGCLSGAGSLQIWLLLKNRQVKCHQYWPEPSGSSSYGNFQITCHSEEGNPAYVFREMTLTNLEKEESRQLTQIQYIAWPDHGVPDDSSDFLDFVCLVRKKRAGREEPVVVHCSAGIGRTGVLITMETAMCLIECNQPVYPLDIVRTMRDQRAMMIQTPSQYRFVCEAILKVYEEGFIKPLQASPHK</sequence>
<dbReference type="STRING" id="9009.A0A226NDI4"/>